<dbReference type="GO" id="GO:0016787">
    <property type="term" value="F:hydrolase activity"/>
    <property type="evidence" value="ECO:0007669"/>
    <property type="project" value="UniProtKB-KW"/>
</dbReference>
<organism evidence="2 3">
    <name type="scientific">Dactylosporangium darangshiense</name>
    <dbReference type="NCBI Taxonomy" id="579108"/>
    <lineage>
        <taxon>Bacteria</taxon>
        <taxon>Bacillati</taxon>
        <taxon>Actinomycetota</taxon>
        <taxon>Actinomycetes</taxon>
        <taxon>Micromonosporales</taxon>
        <taxon>Micromonosporaceae</taxon>
        <taxon>Dactylosporangium</taxon>
    </lineage>
</organism>
<dbReference type="InterPro" id="IPR022742">
    <property type="entry name" value="Hydrolase_4"/>
</dbReference>
<feature type="domain" description="Serine aminopeptidase S33" evidence="1">
    <location>
        <begin position="48"/>
        <end position="262"/>
    </location>
</feature>
<dbReference type="PANTHER" id="PTHR47751">
    <property type="entry name" value="SUPERFAMILY HYDROLASE, PUTATIVE (AFU_ORTHOLOGUE AFUA_2G16580)-RELATED"/>
    <property type="match status" value="1"/>
</dbReference>
<proteinExistence type="predicted"/>
<evidence type="ECO:0000259" key="1">
    <source>
        <dbReference type="Pfam" id="PF12146"/>
    </source>
</evidence>
<dbReference type="Proteomes" id="UP001500620">
    <property type="component" value="Unassembled WGS sequence"/>
</dbReference>
<accession>A0ABP8DQM5</accession>
<protein>
    <submittedName>
        <fullName evidence="2">Alpha/beta hydrolase</fullName>
    </submittedName>
</protein>
<dbReference type="Pfam" id="PF12146">
    <property type="entry name" value="Hydrolase_4"/>
    <property type="match status" value="1"/>
</dbReference>
<keyword evidence="3" id="KW-1185">Reference proteome</keyword>
<sequence>MAVEQLEFTSEDIILKGHLRGAAAGQRRAALAITGPFAGVKEQVAGVYAERLAAAGFVTLAFDHRGFGESGGRPAHEDVQGKLADLRAAVGALAAHPAVDTERIGVLGVCLGGGYALRAAAEDPRVRAVAGIAGGYNSPAFFARDPDAYRATLAALIGRYDEHMPAVAPDGGEAAMSGEEPYSYYGNAEHWRNEVTRGSLHSLLTFDALGAAALLARTPLLVVHGRVDAYCSPELASAAYEAAPGPKRFEWIDCERHVDLYDQEPYVTQAAGAAAAFFAEYL</sequence>
<dbReference type="SUPFAM" id="SSF53474">
    <property type="entry name" value="alpha/beta-Hydrolases"/>
    <property type="match status" value="1"/>
</dbReference>
<evidence type="ECO:0000313" key="3">
    <source>
        <dbReference type="Proteomes" id="UP001500620"/>
    </source>
</evidence>
<dbReference type="PANTHER" id="PTHR47751:SF1">
    <property type="entry name" value="SUPERFAMILY HYDROLASE, PUTATIVE (AFU_ORTHOLOGUE AFUA_2G16580)-RELATED"/>
    <property type="match status" value="1"/>
</dbReference>
<dbReference type="RefSeq" id="WP_345139104.1">
    <property type="nucleotide sequence ID" value="NZ_BAABAT010000048.1"/>
</dbReference>
<keyword evidence="2" id="KW-0378">Hydrolase</keyword>
<dbReference type="Gene3D" id="1.10.10.800">
    <property type="match status" value="1"/>
</dbReference>
<dbReference type="InterPro" id="IPR029058">
    <property type="entry name" value="AB_hydrolase_fold"/>
</dbReference>
<name>A0ABP8DQM5_9ACTN</name>
<dbReference type="Gene3D" id="3.40.50.1820">
    <property type="entry name" value="alpha/beta hydrolase"/>
    <property type="match status" value="1"/>
</dbReference>
<dbReference type="InterPro" id="IPR051411">
    <property type="entry name" value="Polyketide_trans_af380"/>
</dbReference>
<dbReference type="EMBL" id="BAABAT010000048">
    <property type="protein sequence ID" value="GAA4261914.1"/>
    <property type="molecule type" value="Genomic_DNA"/>
</dbReference>
<gene>
    <name evidence="2" type="ORF">GCM10022255_096520</name>
</gene>
<comment type="caution">
    <text evidence="2">The sequence shown here is derived from an EMBL/GenBank/DDBJ whole genome shotgun (WGS) entry which is preliminary data.</text>
</comment>
<reference evidence="3" key="1">
    <citation type="journal article" date="2019" name="Int. J. Syst. Evol. Microbiol.">
        <title>The Global Catalogue of Microorganisms (GCM) 10K type strain sequencing project: providing services to taxonomists for standard genome sequencing and annotation.</title>
        <authorList>
            <consortium name="The Broad Institute Genomics Platform"/>
            <consortium name="The Broad Institute Genome Sequencing Center for Infectious Disease"/>
            <person name="Wu L."/>
            <person name="Ma J."/>
        </authorList>
    </citation>
    <scope>NUCLEOTIDE SEQUENCE [LARGE SCALE GENOMIC DNA]</scope>
    <source>
        <strain evidence="3">JCM 17441</strain>
    </source>
</reference>
<evidence type="ECO:0000313" key="2">
    <source>
        <dbReference type="EMBL" id="GAA4261914.1"/>
    </source>
</evidence>